<feature type="domain" description="DUF7044" evidence="4">
    <location>
        <begin position="58"/>
        <end position="143"/>
    </location>
</feature>
<dbReference type="Proteomes" id="UP000887569">
    <property type="component" value="Unplaced"/>
</dbReference>
<keyword evidence="1" id="KW-1133">Transmembrane helix</keyword>
<dbReference type="Pfam" id="PF23070">
    <property type="entry name" value="DUF7043"/>
    <property type="match status" value="1"/>
</dbReference>
<dbReference type="InterPro" id="IPR055472">
    <property type="entry name" value="DUF7044"/>
</dbReference>
<keyword evidence="1" id="KW-0812">Transmembrane</keyword>
<dbReference type="Pfam" id="PF23071">
    <property type="entry name" value="DUF7044"/>
    <property type="match status" value="1"/>
</dbReference>
<dbReference type="Pfam" id="PF23069">
    <property type="entry name" value="DUF7042"/>
    <property type="match status" value="1"/>
</dbReference>
<sequence>TPPLHKDEKTKLSLSVFICLRHDTYHRQQMIMIVALFVLLPIYGCAQIPDFPAESCRLKWQGSWYLSERTTPVLINVSWVDSLGECLAMNHHNDHYLFHLNTGSGSCYRCVAFFPAHTNVLQFKQTSCIRSLTANENIDSVCRRSFRGDAPMTTLFRANSTSELCPFEAPFNFTYLFIDGSCTSRISTVTACANPHRFRFQYQACPEVPHTETHADELECIAKWNSFGVEYFAIRLTNSFASSSSARFRCVIHERASSGGRMGISADASCNELTDISFASTVLNYKQDSSVMARCHFPSFLIHDSHSENPRIWKSLVTDYTHEFSRDEWIEQWEGRNRSISLCVDDENLGTTHKLVVHAIHGCTSGYQCVKFIKRKRNIVDMVRGKVSNNEFEACEYLQAETIETLLLEGSKAEKCPVRGRHTRSDCPMAAIHFGCPFDHSIQLRPYCNSNRTQELICRGHWTEDEVHYLIAEESETKRRICYVYSSLPDGAVRIRSFRHVACHPQTLESSAPQYDFNASRFDECEPKMSAWERNGAAISVASLSLFVLFSLGR</sequence>
<organism evidence="5 6">
    <name type="scientific">Parascaris univalens</name>
    <name type="common">Nematode worm</name>
    <dbReference type="NCBI Taxonomy" id="6257"/>
    <lineage>
        <taxon>Eukaryota</taxon>
        <taxon>Metazoa</taxon>
        <taxon>Ecdysozoa</taxon>
        <taxon>Nematoda</taxon>
        <taxon>Chromadorea</taxon>
        <taxon>Rhabditida</taxon>
        <taxon>Spirurina</taxon>
        <taxon>Ascaridomorpha</taxon>
        <taxon>Ascaridoidea</taxon>
        <taxon>Ascarididae</taxon>
        <taxon>Parascaris</taxon>
    </lineage>
</organism>
<accession>A0A914ZGA2</accession>
<dbReference type="InterPro" id="IPR055471">
    <property type="entry name" value="DUF7043"/>
</dbReference>
<dbReference type="WBParaSite" id="PgB02X_g166_t03">
    <property type="protein sequence ID" value="PgB02X_g166_t03"/>
    <property type="gene ID" value="PgB02X_g166"/>
</dbReference>
<evidence type="ECO:0000256" key="1">
    <source>
        <dbReference type="SAM" id="Phobius"/>
    </source>
</evidence>
<feature type="transmembrane region" description="Helical" evidence="1">
    <location>
        <begin position="30"/>
        <end position="49"/>
    </location>
</feature>
<name>A0A914ZGA2_PARUN</name>
<reference evidence="6" key="1">
    <citation type="submission" date="2022-11" db="UniProtKB">
        <authorList>
            <consortium name="WormBaseParasite"/>
        </authorList>
    </citation>
    <scope>IDENTIFICATION</scope>
</reference>
<dbReference type="PANTHER" id="PTHR22255:SF9">
    <property type="entry name" value="LP06548P"/>
    <property type="match status" value="1"/>
</dbReference>
<protein>
    <submittedName>
        <fullName evidence="6">Uncharacterized protein</fullName>
    </submittedName>
</protein>
<proteinExistence type="predicted"/>
<keyword evidence="1" id="KW-0472">Membrane</keyword>
<dbReference type="PANTHER" id="PTHR22255">
    <property type="entry name" value="LP06548P"/>
    <property type="match status" value="1"/>
</dbReference>
<evidence type="ECO:0000259" key="2">
    <source>
        <dbReference type="Pfam" id="PF23069"/>
    </source>
</evidence>
<evidence type="ECO:0000259" key="3">
    <source>
        <dbReference type="Pfam" id="PF23070"/>
    </source>
</evidence>
<feature type="domain" description="DUF7043" evidence="3">
    <location>
        <begin position="293"/>
        <end position="399"/>
    </location>
</feature>
<dbReference type="AlphaFoldDB" id="A0A914ZGA2"/>
<dbReference type="InterPro" id="IPR055470">
    <property type="entry name" value="DUF7042"/>
</dbReference>
<evidence type="ECO:0000259" key="4">
    <source>
        <dbReference type="Pfam" id="PF23071"/>
    </source>
</evidence>
<keyword evidence="5" id="KW-1185">Reference proteome</keyword>
<feature type="domain" description="DUF7042" evidence="2">
    <location>
        <begin position="162"/>
        <end position="286"/>
    </location>
</feature>
<evidence type="ECO:0000313" key="6">
    <source>
        <dbReference type="WBParaSite" id="PgB02X_g166_t03"/>
    </source>
</evidence>
<evidence type="ECO:0000313" key="5">
    <source>
        <dbReference type="Proteomes" id="UP000887569"/>
    </source>
</evidence>